<feature type="compositionally biased region" description="Basic and acidic residues" evidence="2">
    <location>
        <begin position="144"/>
        <end position="153"/>
    </location>
</feature>
<keyword evidence="1" id="KW-0175">Coiled coil</keyword>
<evidence type="ECO:0000256" key="2">
    <source>
        <dbReference type="SAM" id="MobiDB-lite"/>
    </source>
</evidence>
<gene>
    <name evidence="3" type="ORF">Glove_328g93</name>
</gene>
<feature type="compositionally biased region" description="Polar residues" evidence="2">
    <location>
        <begin position="132"/>
        <end position="143"/>
    </location>
</feature>
<evidence type="ECO:0000313" key="4">
    <source>
        <dbReference type="Proteomes" id="UP000266861"/>
    </source>
</evidence>
<feature type="compositionally biased region" description="Low complexity" evidence="2">
    <location>
        <begin position="154"/>
        <end position="163"/>
    </location>
</feature>
<keyword evidence="4" id="KW-1185">Reference proteome</keyword>
<name>A0A397HQ46_9GLOM</name>
<reference evidence="3 4" key="1">
    <citation type="submission" date="2018-08" db="EMBL/GenBank/DDBJ databases">
        <title>Genome and evolution of the arbuscular mycorrhizal fungus Diversispora epigaea (formerly Glomus versiforme) and its bacterial endosymbionts.</title>
        <authorList>
            <person name="Sun X."/>
            <person name="Fei Z."/>
            <person name="Harrison M."/>
        </authorList>
    </citation>
    <scope>NUCLEOTIDE SEQUENCE [LARGE SCALE GENOMIC DNA]</scope>
    <source>
        <strain evidence="3 4">IT104</strain>
    </source>
</reference>
<dbReference type="OrthoDB" id="2440165at2759"/>
<feature type="compositionally biased region" description="Low complexity" evidence="2">
    <location>
        <begin position="113"/>
        <end position="123"/>
    </location>
</feature>
<dbReference type="EMBL" id="PQFF01000300">
    <property type="protein sequence ID" value="RHZ63716.1"/>
    <property type="molecule type" value="Genomic_DNA"/>
</dbReference>
<accession>A0A397HQ46</accession>
<sequence length="298" mass="33949">MANTQSKIDSLEEQISKLIAENTELKREKAEFSAKEEGFRAKIVELERNAKENAENEKRSQIENSKLKGRVTKLERDIKEIKQKQITPIKNHPDKKNAQITESIPKKLSISPEINSNNTTEEINLSHRESDTPTSDITDNATNFDEHQEETKSRVSNSSSTTLSICIKSKSSEDKEMDDFLICKEKERVSNMMREKNRENKLQRTISSEINSTTEISHSQKIIQSEPETFDKSEKITISEVKKISYNQKVEQGLRLELSICVKNDSNKTNDVIDIQIPEFSIEAILTGSSVGLRTGFI</sequence>
<evidence type="ECO:0000256" key="1">
    <source>
        <dbReference type="SAM" id="Coils"/>
    </source>
</evidence>
<dbReference type="AlphaFoldDB" id="A0A397HQ46"/>
<comment type="caution">
    <text evidence="3">The sequence shown here is derived from an EMBL/GenBank/DDBJ whole genome shotgun (WGS) entry which is preliminary data.</text>
</comment>
<organism evidence="3 4">
    <name type="scientific">Diversispora epigaea</name>
    <dbReference type="NCBI Taxonomy" id="1348612"/>
    <lineage>
        <taxon>Eukaryota</taxon>
        <taxon>Fungi</taxon>
        <taxon>Fungi incertae sedis</taxon>
        <taxon>Mucoromycota</taxon>
        <taxon>Glomeromycotina</taxon>
        <taxon>Glomeromycetes</taxon>
        <taxon>Diversisporales</taxon>
        <taxon>Diversisporaceae</taxon>
        <taxon>Diversispora</taxon>
    </lineage>
</organism>
<feature type="region of interest" description="Disordered" evidence="2">
    <location>
        <begin position="110"/>
        <end position="163"/>
    </location>
</feature>
<proteinExistence type="predicted"/>
<feature type="coiled-coil region" evidence="1">
    <location>
        <begin position="1"/>
        <end position="84"/>
    </location>
</feature>
<protein>
    <submittedName>
        <fullName evidence="3">Uncharacterized protein</fullName>
    </submittedName>
</protein>
<evidence type="ECO:0000313" key="3">
    <source>
        <dbReference type="EMBL" id="RHZ63716.1"/>
    </source>
</evidence>
<dbReference type="Proteomes" id="UP000266861">
    <property type="component" value="Unassembled WGS sequence"/>
</dbReference>